<keyword evidence="2" id="KW-0812">Transmembrane</keyword>
<feature type="compositionally biased region" description="Basic and acidic residues" evidence="1">
    <location>
        <begin position="1"/>
        <end position="14"/>
    </location>
</feature>
<sequence>MASHQRDAQIDHPTVRSRRSLPPSSSPPPLTLPLSLSRVPDVTQNNRGELLTSAVVRSLFSRRRVKQRKLAVRVYACYFEQAKPRIEPSRATFQAKSNSLFTEPPKPFSFHVVPRRSRSQLSSAWVSGFVGRELERDFSYIPVMLVGYVVNWNSMSMDYKVLMLCKLKSVVGILVTELCHGRIKSPRTSRVQLPGDALKFELSRSIVRWFSIGCGVTVSFIYGVRAWRGADRREARRMREGHMDASGFLYASADCPLQVGPLQVGTVECGYYVMRFMREIVNKDTNIIIDVIDRRNSHHSLNWMKYEWSRLNF</sequence>
<dbReference type="Proteomes" id="UP000321393">
    <property type="component" value="Unassembled WGS sequence"/>
</dbReference>
<evidence type="ECO:0000256" key="1">
    <source>
        <dbReference type="SAM" id="MobiDB-lite"/>
    </source>
</evidence>
<accession>A0A5A7UMJ4</accession>
<protein>
    <submittedName>
        <fullName evidence="3">Ty3-gypsy retrotransposon protein</fullName>
    </submittedName>
</protein>
<evidence type="ECO:0000256" key="2">
    <source>
        <dbReference type="SAM" id="Phobius"/>
    </source>
</evidence>
<proteinExistence type="predicted"/>
<comment type="caution">
    <text evidence="3">The sequence shown here is derived from an EMBL/GenBank/DDBJ whole genome shotgun (WGS) entry which is preliminary data.</text>
</comment>
<gene>
    <name evidence="3" type="ORF">E6C27_scaffold186G00030</name>
</gene>
<feature type="transmembrane region" description="Helical" evidence="2">
    <location>
        <begin position="206"/>
        <end position="227"/>
    </location>
</feature>
<organism evidence="3 4">
    <name type="scientific">Cucumis melo var. makuwa</name>
    <name type="common">Oriental melon</name>
    <dbReference type="NCBI Taxonomy" id="1194695"/>
    <lineage>
        <taxon>Eukaryota</taxon>
        <taxon>Viridiplantae</taxon>
        <taxon>Streptophyta</taxon>
        <taxon>Embryophyta</taxon>
        <taxon>Tracheophyta</taxon>
        <taxon>Spermatophyta</taxon>
        <taxon>Magnoliopsida</taxon>
        <taxon>eudicotyledons</taxon>
        <taxon>Gunneridae</taxon>
        <taxon>Pentapetalae</taxon>
        <taxon>rosids</taxon>
        <taxon>fabids</taxon>
        <taxon>Cucurbitales</taxon>
        <taxon>Cucurbitaceae</taxon>
        <taxon>Benincaseae</taxon>
        <taxon>Cucumis</taxon>
    </lineage>
</organism>
<dbReference type="AlphaFoldDB" id="A0A5A7UMJ4"/>
<dbReference type="EMBL" id="SSTE01007511">
    <property type="protein sequence ID" value="KAA0056318.1"/>
    <property type="molecule type" value="Genomic_DNA"/>
</dbReference>
<keyword evidence="2" id="KW-0472">Membrane</keyword>
<reference evidence="3 4" key="1">
    <citation type="submission" date="2019-08" db="EMBL/GenBank/DDBJ databases">
        <title>Draft genome sequences of two oriental melons (Cucumis melo L. var makuwa).</title>
        <authorList>
            <person name="Kwon S.-Y."/>
        </authorList>
    </citation>
    <scope>NUCLEOTIDE SEQUENCE [LARGE SCALE GENOMIC DNA]</scope>
    <source>
        <strain evidence="4">cv. SW 3</strain>
        <tissue evidence="3">Leaf</tissue>
    </source>
</reference>
<evidence type="ECO:0000313" key="4">
    <source>
        <dbReference type="Proteomes" id="UP000321393"/>
    </source>
</evidence>
<name>A0A5A7UMJ4_CUCMM</name>
<evidence type="ECO:0000313" key="3">
    <source>
        <dbReference type="EMBL" id="KAA0056318.1"/>
    </source>
</evidence>
<keyword evidence="2" id="KW-1133">Transmembrane helix</keyword>
<feature type="region of interest" description="Disordered" evidence="1">
    <location>
        <begin position="1"/>
        <end position="36"/>
    </location>
</feature>